<dbReference type="AlphaFoldDB" id="A0A1E3LTC0"/>
<gene>
    <name evidence="2" type="ORF">BFL28_08285</name>
</gene>
<dbReference type="STRING" id="1888892.BFL28_08285"/>
<dbReference type="EMBL" id="MDDS01000086">
    <property type="protein sequence ID" value="ODP36070.1"/>
    <property type="molecule type" value="Genomic_DNA"/>
</dbReference>
<dbReference type="InterPro" id="IPR045057">
    <property type="entry name" value="Gcn5-rel_NAT"/>
</dbReference>
<name>A0A1E3LTC0_9SPHN</name>
<dbReference type="InterPro" id="IPR016181">
    <property type="entry name" value="Acyl_CoA_acyltransferase"/>
</dbReference>
<keyword evidence="3" id="KW-1185">Reference proteome</keyword>
<protein>
    <submittedName>
        <fullName evidence="2">Acetyltransferase</fullName>
    </submittedName>
</protein>
<sequence>MTSDAITDNQARSRFELAVEGHVAFAAYTIDGDTITFTHTVVPPELEGRGIASRLIAHALGEAKGRGLKVVPQCPFVAAYIEKHPQWQALLA</sequence>
<dbReference type="CDD" id="cd04301">
    <property type="entry name" value="NAT_SF"/>
    <property type="match status" value="1"/>
</dbReference>
<keyword evidence="2" id="KW-0808">Transferase</keyword>
<dbReference type="SUPFAM" id="SSF55729">
    <property type="entry name" value="Acyl-CoA N-acyltransferases (Nat)"/>
    <property type="match status" value="1"/>
</dbReference>
<evidence type="ECO:0000313" key="2">
    <source>
        <dbReference type="EMBL" id="ODP36070.1"/>
    </source>
</evidence>
<dbReference type="Pfam" id="PF14542">
    <property type="entry name" value="Acetyltransf_CG"/>
    <property type="match status" value="1"/>
</dbReference>
<proteinExistence type="predicted"/>
<accession>A0A1E3LTC0</accession>
<comment type="caution">
    <text evidence="2">The sequence shown here is derived from an EMBL/GenBank/DDBJ whole genome shotgun (WGS) entry which is preliminary data.</text>
</comment>
<feature type="domain" description="N-acetyltransferase" evidence="1">
    <location>
        <begin position="7"/>
        <end position="92"/>
    </location>
</feature>
<evidence type="ECO:0000313" key="3">
    <source>
        <dbReference type="Proteomes" id="UP000094487"/>
    </source>
</evidence>
<dbReference type="GO" id="GO:0016740">
    <property type="term" value="F:transferase activity"/>
    <property type="evidence" value="ECO:0007669"/>
    <property type="project" value="UniProtKB-KW"/>
</dbReference>
<evidence type="ECO:0000259" key="1">
    <source>
        <dbReference type="PROSITE" id="PS51729"/>
    </source>
</evidence>
<dbReference type="Proteomes" id="UP000094487">
    <property type="component" value="Unassembled WGS sequence"/>
</dbReference>
<dbReference type="PROSITE" id="PS51729">
    <property type="entry name" value="GNAT_YJDJ"/>
    <property type="match status" value="1"/>
</dbReference>
<dbReference type="RefSeq" id="WP_069322256.1">
    <property type="nucleotide sequence ID" value="NZ_MDDS01000086.1"/>
</dbReference>
<reference evidence="2 3" key="1">
    <citation type="submission" date="2016-08" db="EMBL/GenBank/DDBJ databases">
        <title>Draft genome of the agarase producing Sphingomonas sp. MCT13.</title>
        <authorList>
            <person name="D'Andrea M.M."/>
            <person name="Rossolini G.M."/>
            <person name="Thaller M.C."/>
        </authorList>
    </citation>
    <scope>NUCLEOTIDE SEQUENCE [LARGE SCALE GENOMIC DNA]</scope>
    <source>
        <strain evidence="2 3">MCT13</strain>
    </source>
</reference>
<dbReference type="OrthoDB" id="9800945at2"/>
<dbReference type="PANTHER" id="PTHR31435:SF10">
    <property type="entry name" value="BSR4717 PROTEIN"/>
    <property type="match status" value="1"/>
</dbReference>
<dbReference type="InterPro" id="IPR031165">
    <property type="entry name" value="GNAT_YJDJ"/>
</dbReference>
<organism evidence="2 3">
    <name type="scientific">Sphingomonas turrisvirgatae</name>
    <dbReference type="NCBI Taxonomy" id="1888892"/>
    <lineage>
        <taxon>Bacteria</taxon>
        <taxon>Pseudomonadati</taxon>
        <taxon>Pseudomonadota</taxon>
        <taxon>Alphaproteobacteria</taxon>
        <taxon>Sphingomonadales</taxon>
        <taxon>Sphingomonadaceae</taxon>
        <taxon>Sphingomonas</taxon>
    </lineage>
</organism>
<dbReference type="Gene3D" id="3.40.630.30">
    <property type="match status" value="1"/>
</dbReference>
<dbReference type="PANTHER" id="PTHR31435">
    <property type="entry name" value="PROTEIN NATD1"/>
    <property type="match status" value="1"/>
</dbReference>